<keyword evidence="2" id="KW-1185">Reference proteome</keyword>
<dbReference type="OrthoDB" id="7067800at2"/>
<organism evidence="1 2">
    <name type="scientific">Pseudofrankia asymbiotica</name>
    <dbReference type="NCBI Taxonomy" id="1834516"/>
    <lineage>
        <taxon>Bacteria</taxon>
        <taxon>Bacillati</taxon>
        <taxon>Actinomycetota</taxon>
        <taxon>Actinomycetes</taxon>
        <taxon>Frankiales</taxon>
        <taxon>Frankiaceae</taxon>
        <taxon>Pseudofrankia</taxon>
    </lineage>
</organism>
<evidence type="ECO:0000313" key="1">
    <source>
        <dbReference type="EMBL" id="ONH30864.1"/>
    </source>
</evidence>
<dbReference type="EMBL" id="MOMC01000022">
    <property type="protein sequence ID" value="ONH30864.1"/>
    <property type="molecule type" value="Genomic_DNA"/>
</dbReference>
<dbReference type="Pfam" id="PF04199">
    <property type="entry name" value="Cyclase"/>
    <property type="match status" value="1"/>
</dbReference>
<name>A0A1V2ICH4_9ACTN</name>
<dbReference type="RefSeq" id="WP_076816513.1">
    <property type="nucleotide sequence ID" value="NZ_MOMC01000022.1"/>
</dbReference>
<dbReference type="SUPFAM" id="SSF102198">
    <property type="entry name" value="Putative cyclase"/>
    <property type="match status" value="1"/>
</dbReference>
<gene>
    <name evidence="1" type="ORF">BL253_12265</name>
</gene>
<accession>A0A1V2ICH4</accession>
<sequence length="349" mass="38988">MAKRWKQRPQDSNWGDWGDDDELGRVNMITPEKVLEGVREITAGKAFSLSLPLDLPGGSSLNQRRYPPILRPTEDLKHNPDVFYNIVGRDQLHYSFTDVWSDDMVTLWLQYSTQWDALVHQGALFDADGDGVDEPVYYNGFRPGEDVIGPREDAKGDGSGSLSFARHLGLEHMAAHGVQGRAVLIDIAHHLGNTEEWTAVSWKTLREIIDADKVEIRPGDMVILHTGYATKILEWNGKPDESRIQAMYPYLDAQDDGILQWIIDSGQSALIADNYAVEGFAPASREPHTLLPIHKLCLFKLGIPLGELWYLHDLAAWLREHNRTSFLLTAPPLRLPGTAGGPLTPVATV</sequence>
<evidence type="ECO:0000313" key="2">
    <source>
        <dbReference type="Proteomes" id="UP000188929"/>
    </source>
</evidence>
<dbReference type="AlphaFoldDB" id="A0A1V2ICH4"/>
<dbReference type="InterPro" id="IPR007325">
    <property type="entry name" value="KFase/CYL"/>
</dbReference>
<dbReference type="Gene3D" id="3.50.30.50">
    <property type="entry name" value="Putative cyclase"/>
    <property type="match status" value="1"/>
</dbReference>
<dbReference type="STRING" id="1834516.BL253_12265"/>
<dbReference type="Proteomes" id="UP000188929">
    <property type="component" value="Unassembled WGS sequence"/>
</dbReference>
<comment type="caution">
    <text evidence="1">The sequence shown here is derived from an EMBL/GenBank/DDBJ whole genome shotgun (WGS) entry which is preliminary data.</text>
</comment>
<proteinExistence type="predicted"/>
<dbReference type="PANTHER" id="PTHR34861">
    <property type="match status" value="1"/>
</dbReference>
<dbReference type="InterPro" id="IPR037175">
    <property type="entry name" value="KFase_sf"/>
</dbReference>
<reference evidence="2" key="1">
    <citation type="submission" date="2016-10" db="EMBL/GenBank/DDBJ databases">
        <title>Frankia sp. NRRL B-16386 Genome sequencing.</title>
        <authorList>
            <person name="Ghodhbane-Gtari F."/>
            <person name="Swanson E."/>
            <person name="Gueddou A."/>
            <person name="Hezbri K."/>
            <person name="Ktari K."/>
            <person name="Nouioui I."/>
            <person name="Morris K."/>
            <person name="Simpson S."/>
            <person name="Abebe-Akele F."/>
            <person name="Thomas K."/>
            <person name="Gtari M."/>
            <person name="Tisa L.S."/>
        </authorList>
    </citation>
    <scope>NUCLEOTIDE SEQUENCE [LARGE SCALE GENOMIC DNA]</scope>
    <source>
        <strain evidence="2">NRRL B-16386</strain>
    </source>
</reference>
<protein>
    <submittedName>
        <fullName evidence="1">Cyclase</fullName>
    </submittedName>
</protein>
<dbReference type="GO" id="GO:0004061">
    <property type="term" value="F:arylformamidase activity"/>
    <property type="evidence" value="ECO:0007669"/>
    <property type="project" value="InterPro"/>
</dbReference>
<dbReference type="GO" id="GO:0019441">
    <property type="term" value="P:L-tryptophan catabolic process to kynurenine"/>
    <property type="evidence" value="ECO:0007669"/>
    <property type="project" value="InterPro"/>
</dbReference>